<comment type="caution">
    <text evidence="4">The sequence shown here is derived from an EMBL/GenBank/DDBJ whole genome shotgun (WGS) entry which is preliminary data.</text>
</comment>
<proteinExistence type="inferred from homology"/>
<keyword evidence="5" id="KW-1185">Reference proteome</keyword>
<keyword evidence="2" id="KW-0175">Coiled coil</keyword>
<accession>A0AAN6PRX7</accession>
<feature type="region of interest" description="Disordered" evidence="3">
    <location>
        <begin position="426"/>
        <end position="511"/>
    </location>
</feature>
<evidence type="ECO:0000256" key="2">
    <source>
        <dbReference type="SAM" id="Coils"/>
    </source>
</evidence>
<feature type="compositionally biased region" description="Acidic residues" evidence="3">
    <location>
        <begin position="447"/>
        <end position="482"/>
    </location>
</feature>
<feature type="coiled-coil region" evidence="2">
    <location>
        <begin position="275"/>
        <end position="302"/>
    </location>
</feature>
<sequence>MASATVAPRPATPVANGSPNQPTPDAAHANGHPAAGHDNRPAPAPPGAVPGKKGKQKKAAEPTEASKLIAQRISQLELDAAGEKDQEAEIEREVRKANRELHTQTSKMSDIQKIEHLTKRCSDLLSDMKRHERESIKNKKRGDQLQKDKDNSRNELNKTVSLKEKLEKLCRELQKENNKLKNENKTLSDTQVRSQNTWDERYSGLLRRMDDYQEEKDNPRKQVVDMEVEELYVYLFCSLTDPQLTVPRFCQRFKSFIDQYELRELHFHSQMRTKELEVQYNLARYEREKKNYEVELARSRQLNAQVQTFSKTETELRQQLNVYVDKFKQVCPVRPRRSGAQTDARAQVEDTLNNSNDLFMTFRKEMEDMSKKTKRLERENENLKRKHDQVNGNILKMAEERNKNLGEMDELKKKLEKLNGIIKQMQQQGRGIPQGLTGTVENGYAEGELDGDESEYEDDEYDEGEDEEVSDEGDEYDDETEDELHHQPQPQPYGPERPPPAPVAATTNGHR</sequence>
<dbReference type="InterPro" id="IPR026183">
    <property type="entry name" value="Taxilin_fam"/>
</dbReference>
<dbReference type="PANTHER" id="PTHR16127:SF13">
    <property type="entry name" value="GH01188P"/>
    <property type="match status" value="1"/>
</dbReference>
<organism evidence="4 5">
    <name type="scientific">Parachaetomium inaequale</name>
    <dbReference type="NCBI Taxonomy" id="2588326"/>
    <lineage>
        <taxon>Eukaryota</taxon>
        <taxon>Fungi</taxon>
        <taxon>Dikarya</taxon>
        <taxon>Ascomycota</taxon>
        <taxon>Pezizomycotina</taxon>
        <taxon>Sordariomycetes</taxon>
        <taxon>Sordariomycetidae</taxon>
        <taxon>Sordariales</taxon>
        <taxon>Chaetomiaceae</taxon>
        <taxon>Parachaetomium</taxon>
    </lineage>
</organism>
<dbReference type="Proteomes" id="UP001303115">
    <property type="component" value="Unassembled WGS sequence"/>
</dbReference>
<evidence type="ECO:0000313" key="5">
    <source>
        <dbReference type="Proteomes" id="UP001303115"/>
    </source>
</evidence>
<gene>
    <name evidence="4" type="ORF">C8A01DRAFT_12990</name>
</gene>
<dbReference type="PANTHER" id="PTHR16127">
    <property type="entry name" value="TAXILIN"/>
    <property type="match status" value="1"/>
</dbReference>
<feature type="region of interest" description="Disordered" evidence="3">
    <location>
        <begin position="1"/>
        <end position="68"/>
    </location>
</feature>
<name>A0AAN6PRX7_9PEZI</name>
<comment type="similarity">
    <text evidence="1">Belongs to the taxilin family.</text>
</comment>
<reference evidence="5" key="1">
    <citation type="journal article" date="2023" name="Mol. Phylogenet. Evol.">
        <title>Genome-scale phylogeny and comparative genomics of the fungal order Sordariales.</title>
        <authorList>
            <person name="Hensen N."/>
            <person name="Bonometti L."/>
            <person name="Westerberg I."/>
            <person name="Brannstrom I.O."/>
            <person name="Guillou S."/>
            <person name="Cros-Aarteil S."/>
            <person name="Calhoun S."/>
            <person name="Haridas S."/>
            <person name="Kuo A."/>
            <person name="Mondo S."/>
            <person name="Pangilinan J."/>
            <person name="Riley R."/>
            <person name="LaButti K."/>
            <person name="Andreopoulos B."/>
            <person name="Lipzen A."/>
            <person name="Chen C."/>
            <person name="Yan M."/>
            <person name="Daum C."/>
            <person name="Ng V."/>
            <person name="Clum A."/>
            <person name="Steindorff A."/>
            <person name="Ohm R.A."/>
            <person name="Martin F."/>
            <person name="Silar P."/>
            <person name="Natvig D.O."/>
            <person name="Lalanne C."/>
            <person name="Gautier V."/>
            <person name="Ament-Velasquez S.L."/>
            <person name="Kruys A."/>
            <person name="Hutchinson M.I."/>
            <person name="Powell A.J."/>
            <person name="Barry K."/>
            <person name="Miller A.N."/>
            <person name="Grigoriev I.V."/>
            <person name="Debuchy R."/>
            <person name="Gladieux P."/>
            <person name="Hiltunen Thoren M."/>
            <person name="Johannesson H."/>
        </authorList>
    </citation>
    <scope>NUCLEOTIDE SEQUENCE [LARGE SCALE GENOMIC DNA]</scope>
    <source>
        <strain evidence="5">CBS 284.82</strain>
    </source>
</reference>
<evidence type="ECO:0000313" key="4">
    <source>
        <dbReference type="EMBL" id="KAK4043495.1"/>
    </source>
</evidence>
<dbReference type="Pfam" id="PF09728">
    <property type="entry name" value="Taxilin"/>
    <property type="match status" value="1"/>
</dbReference>
<dbReference type="GO" id="GO:0019905">
    <property type="term" value="F:syntaxin binding"/>
    <property type="evidence" value="ECO:0007669"/>
    <property type="project" value="InterPro"/>
</dbReference>
<feature type="compositionally biased region" description="Pro residues" evidence="3">
    <location>
        <begin position="489"/>
        <end position="502"/>
    </location>
</feature>
<protein>
    <submittedName>
        <fullName evidence="4">Myosin-like coiled-coil protein-domain-containing protein</fullName>
    </submittedName>
</protein>
<evidence type="ECO:0000256" key="3">
    <source>
        <dbReference type="SAM" id="MobiDB-lite"/>
    </source>
</evidence>
<feature type="compositionally biased region" description="Low complexity" evidence="3">
    <location>
        <begin position="1"/>
        <end position="15"/>
    </location>
</feature>
<dbReference type="AlphaFoldDB" id="A0AAN6PRX7"/>
<feature type="compositionally biased region" description="Low complexity" evidence="3">
    <location>
        <begin position="24"/>
        <end position="34"/>
    </location>
</feature>
<feature type="region of interest" description="Disordered" evidence="3">
    <location>
        <begin position="132"/>
        <end position="158"/>
    </location>
</feature>
<dbReference type="EMBL" id="MU854327">
    <property type="protein sequence ID" value="KAK4043495.1"/>
    <property type="molecule type" value="Genomic_DNA"/>
</dbReference>
<evidence type="ECO:0000256" key="1">
    <source>
        <dbReference type="ARBA" id="ARBA00009550"/>
    </source>
</evidence>